<keyword evidence="3" id="KW-1185">Reference proteome</keyword>
<feature type="region of interest" description="Disordered" evidence="1">
    <location>
        <begin position="1"/>
        <end position="22"/>
    </location>
</feature>
<feature type="compositionally biased region" description="Acidic residues" evidence="1">
    <location>
        <begin position="39"/>
        <end position="55"/>
    </location>
</feature>
<gene>
    <name evidence="2" type="ordered locus">Mnod_0576</name>
</gene>
<dbReference type="KEGG" id="mno:Mnod_0576"/>
<dbReference type="Proteomes" id="UP000008207">
    <property type="component" value="Chromosome"/>
</dbReference>
<feature type="compositionally biased region" description="Acidic residues" evidence="1">
    <location>
        <begin position="95"/>
        <end position="116"/>
    </location>
</feature>
<dbReference type="AlphaFoldDB" id="B8IDP1"/>
<sequence>MPQASGDDSTRPTAMHPRRRLARRRLIEDTIETLIAYLDEADGDPDLEDEGDDEPSLGSPERTAEFGVTVIDGDRYHILSTSQIHWGDGGTMDREVEDEHDEPDGDEFDDDGLDER</sequence>
<reference evidence="2 3" key="1">
    <citation type="submission" date="2009-01" db="EMBL/GenBank/DDBJ databases">
        <title>Complete sequence of chromosome of Methylobacterium nodulans ORS 2060.</title>
        <authorList>
            <consortium name="US DOE Joint Genome Institute"/>
            <person name="Lucas S."/>
            <person name="Copeland A."/>
            <person name="Lapidus A."/>
            <person name="Glavina del Rio T."/>
            <person name="Dalin E."/>
            <person name="Tice H."/>
            <person name="Bruce D."/>
            <person name="Goodwin L."/>
            <person name="Pitluck S."/>
            <person name="Sims D."/>
            <person name="Brettin T."/>
            <person name="Detter J.C."/>
            <person name="Han C."/>
            <person name="Larimer F."/>
            <person name="Land M."/>
            <person name="Hauser L."/>
            <person name="Kyrpides N."/>
            <person name="Ivanova N."/>
            <person name="Marx C.J."/>
            <person name="Richardson P."/>
        </authorList>
    </citation>
    <scope>NUCLEOTIDE SEQUENCE [LARGE SCALE GENOMIC DNA]</scope>
    <source>
        <strain evidence="3">LMG 21967 / CNCM I-2342 / ORS 2060</strain>
    </source>
</reference>
<dbReference type="EMBL" id="CP001349">
    <property type="protein sequence ID" value="ACL55613.1"/>
    <property type="molecule type" value="Genomic_DNA"/>
</dbReference>
<proteinExistence type="predicted"/>
<evidence type="ECO:0000256" key="1">
    <source>
        <dbReference type="SAM" id="MobiDB-lite"/>
    </source>
</evidence>
<evidence type="ECO:0000313" key="3">
    <source>
        <dbReference type="Proteomes" id="UP000008207"/>
    </source>
</evidence>
<accession>B8IDP1</accession>
<protein>
    <submittedName>
        <fullName evidence="2">Uncharacterized protein</fullName>
    </submittedName>
</protein>
<organism evidence="2 3">
    <name type="scientific">Methylobacterium nodulans (strain LMG 21967 / CNCM I-2342 / ORS 2060)</name>
    <dbReference type="NCBI Taxonomy" id="460265"/>
    <lineage>
        <taxon>Bacteria</taxon>
        <taxon>Pseudomonadati</taxon>
        <taxon>Pseudomonadota</taxon>
        <taxon>Alphaproteobacteria</taxon>
        <taxon>Hyphomicrobiales</taxon>
        <taxon>Methylobacteriaceae</taxon>
        <taxon>Methylobacterium</taxon>
    </lineage>
</organism>
<feature type="region of interest" description="Disordered" evidence="1">
    <location>
        <begin position="81"/>
        <end position="116"/>
    </location>
</feature>
<dbReference type="HOGENOM" id="CLU_166777_0_0_5"/>
<dbReference type="RefSeq" id="WP_015927323.1">
    <property type="nucleotide sequence ID" value="NC_011894.1"/>
</dbReference>
<feature type="region of interest" description="Disordered" evidence="1">
    <location>
        <begin position="38"/>
        <end position="64"/>
    </location>
</feature>
<name>B8IDP1_METNO</name>
<evidence type="ECO:0000313" key="2">
    <source>
        <dbReference type="EMBL" id="ACL55613.1"/>
    </source>
</evidence>